<organism evidence="2 3">
    <name type="scientific">Coccidioides immitis RMSCC 3703</name>
    <dbReference type="NCBI Taxonomy" id="454286"/>
    <lineage>
        <taxon>Eukaryota</taxon>
        <taxon>Fungi</taxon>
        <taxon>Dikarya</taxon>
        <taxon>Ascomycota</taxon>
        <taxon>Pezizomycotina</taxon>
        <taxon>Eurotiomycetes</taxon>
        <taxon>Eurotiomycetidae</taxon>
        <taxon>Onygenales</taxon>
        <taxon>Onygenaceae</taxon>
        <taxon>Coccidioides</taxon>
    </lineage>
</organism>
<dbReference type="AlphaFoldDB" id="A0A0J8U2H0"/>
<accession>A0A0J8U2H0</accession>
<reference evidence="3" key="1">
    <citation type="journal article" date="2010" name="Genome Res.">
        <title>Population genomic sequencing of Coccidioides fungi reveals recent hybridization and transposon control.</title>
        <authorList>
            <person name="Neafsey D.E."/>
            <person name="Barker B.M."/>
            <person name="Sharpton T.J."/>
            <person name="Stajich J.E."/>
            <person name="Park D.J."/>
            <person name="Whiston E."/>
            <person name="Hung C.-Y."/>
            <person name="McMahan C."/>
            <person name="White J."/>
            <person name="Sykes S."/>
            <person name="Heiman D."/>
            <person name="Young S."/>
            <person name="Zeng Q."/>
            <person name="Abouelleil A."/>
            <person name="Aftuck L."/>
            <person name="Bessette D."/>
            <person name="Brown A."/>
            <person name="FitzGerald M."/>
            <person name="Lui A."/>
            <person name="Macdonald J.P."/>
            <person name="Priest M."/>
            <person name="Orbach M.J."/>
            <person name="Galgiani J.N."/>
            <person name="Kirkland T.N."/>
            <person name="Cole G.T."/>
            <person name="Birren B.W."/>
            <person name="Henn M.R."/>
            <person name="Taylor J.W."/>
            <person name="Rounsley S.D."/>
        </authorList>
    </citation>
    <scope>NUCLEOTIDE SEQUENCE [LARGE SCALE GENOMIC DNA]</scope>
    <source>
        <strain evidence="3">RMSCC 3703</strain>
    </source>
</reference>
<evidence type="ECO:0000313" key="2">
    <source>
        <dbReference type="EMBL" id="KMU80842.1"/>
    </source>
</evidence>
<sequence length="108" mass="12120">MEEKEAKEEGPEVRPEICLVYTSVLCTPIVTLAPCTPYSPTYFPHNTATPKTLQPEKKIKPAKPAETFTRKNNTPTEQGAGWLKFGFLRTSGKETRKIPSGRDRRLAD</sequence>
<dbReference type="Proteomes" id="UP000054559">
    <property type="component" value="Unassembled WGS sequence"/>
</dbReference>
<name>A0A0J8U2H0_COCIT</name>
<protein>
    <submittedName>
        <fullName evidence="2">Uncharacterized protein</fullName>
    </submittedName>
</protein>
<dbReference type="EMBL" id="DS268192">
    <property type="protein sequence ID" value="KMU80842.1"/>
    <property type="molecule type" value="Genomic_DNA"/>
</dbReference>
<feature type="region of interest" description="Disordered" evidence="1">
    <location>
        <begin position="45"/>
        <end position="79"/>
    </location>
</feature>
<evidence type="ECO:0000313" key="3">
    <source>
        <dbReference type="Proteomes" id="UP000054559"/>
    </source>
</evidence>
<gene>
    <name evidence="2" type="ORF">CISG_08967</name>
</gene>
<proteinExistence type="predicted"/>
<evidence type="ECO:0000256" key="1">
    <source>
        <dbReference type="SAM" id="MobiDB-lite"/>
    </source>
</evidence>